<dbReference type="InterPro" id="IPR051785">
    <property type="entry name" value="MMCE/EMCE_epimerase"/>
</dbReference>
<protein>
    <submittedName>
        <fullName evidence="3">Glyoxalase/bleomycin resistance protein/dioxygenase</fullName>
    </submittedName>
</protein>
<keyword evidence="3" id="KW-0560">Oxidoreductase</keyword>
<dbReference type="GO" id="GO:0046872">
    <property type="term" value="F:metal ion binding"/>
    <property type="evidence" value="ECO:0007669"/>
    <property type="project" value="UniProtKB-KW"/>
</dbReference>
<dbReference type="InterPro" id="IPR004360">
    <property type="entry name" value="Glyas_Fos-R_dOase_dom"/>
</dbReference>
<dbReference type="SUPFAM" id="SSF54593">
    <property type="entry name" value="Glyoxalase/Bleomycin resistance protein/Dihydroxybiphenyl dioxygenase"/>
    <property type="match status" value="1"/>
</dbReference>
<sequence length="156" mass="16907">MRIKEHFMSASHSAQKPTAGLRLHNFAVAVGDLNAMVAWYEAVLGFGVVERGRFDAVGADYAMIEQGGLRLELVSRPGHAQRPADRTAPPEHLGVLGWKALVLETDDLHATTEALAAHGVETVWADQPLNAARRSTMIRDPEGNLIHVFGPRLAVA</sequence>
<dbReference type="InterPro" id="IPR029068">
    <property type="entry name" value="Glyas_Bleomycin-R_OHBP_Dase"/>
</dbReference>
<dbReference type="STRING" id="60547.GCA_000751215_02815"/>
<dbReference type="PANTHER" id="PTHR43048:SF5">
    <property type="entry name" value="BLR5325 PROTEIN"/>
    <property type="match status" value="1"/>
</dbReference>
<dbReference type="PANTHER" id="PTHR43048">
    <property type="entry name" value="METHYLMALONYL-COA EPIMERASE"/>
    <property type="match status" value="1"/>
</dbReference>
<accession>A0A069PDI4</accession>
<name>A0A069PDI4_9BURK</name>
<evidence type="ECO:0000313" key="4">
    <source>
        <dbReference type="Proteomes" id="UP000027466"/>
    </source>
</evidence>
<dbReference type="PROSITE" id="PS51819">
    <property type="entry name" value="VOC"/>
    <property type="match status" value="1"/>
</dbReference>
<comment type="caution">
    <text evidence="3">The sequence shown here is derived from an EMBL/GenBank/DDBJ whole genome shotgun (WGS) entry which is preliminary data.</text>
</comment>
<evidence type="ECO:0000256" key="1">
    <source>
        <dbReference type="ARBA" id="ARBA00022723"/>
    </source>
</evidence>
<evidence type="ECO:0000259" key="2">
    <source>
        <dbReference type="PROSITE" id="PS51819"/>
    </source>
</evidence>
<dbReference type="GO" id="GO:0051213">
    <property type="term" value="F:dioxygenase activity"/>
    <property type="evidence" value="ECO:0007669"/>
    <property type="project" value="UniProtKB-KW"/>
</dbReference>
<keyword evidence="1" id="KW-0479">Metal-binding</keyword>
<gene>
    <name evidence="3" type="ORF">BG61_05975</name>
</gene>
<dbReference type="InterPro" id="IPR037523">
    <property type="entry name" value="VOC_core"/>
</dbReference>
<feature type="domain" description="VOC" evidence="2">
    <location>
        <begin position="22"/>
        <end position="151"/>
    </location>
</feature>
<dbReference type="Gene3D" id="3.10.180.10">
    <property type="entry name" value="2,3-Dihydroxybiphenyl 1,2-Dioxygenase, domain 1"/>
    <property type="match status" value="1"/>
</dbReference>
<proteinExistence type="predicted"/>
<dbReference type="Proteomes" id="UP000027466">
    <property type="component" value="Unassembled WGS sequence"/>
</dbReference>
<dbReference type="GO" id="GO:0004493">
    <property type="term" value="F:methylmalonyl-CoA epimerase activity"/>
    <property type="evidence" value="ECO:0007669"/>
    <property type="project" value="TreeGrafter"/>
</dbReference>
<dbReference type="AlphaFoldDB" id="A0A069PDI4"/>
<dbReference type="GO" id="GO:0046491">
    <property type="term" value="P:L-methylmalonyl-CoA metabolic process"/>
    <property type="evidence" value="ECO:0007669"/>
    <property type="project" value="TreeGrafter"/>
</dbReference>
<dbReference type="Pfam" id="PF00903">
    <property type="entry name" value="Glyoxalase"/>
    <property type="match status" value="1"/>
</dbReference>
<keyword evidence="3" id="KW-0223">Dioxygenase</keyword>
<dbReference type="EMBL" id="JFHC01000128">
    <property type="protein sequence ID" value="KDR37874.1"/>
    <property type="molecule type" value="Genomic_DNA"/>
</dbReference>
<keyword evidence="4" id="KW-1185">Reference proteome</keyword>
<organism evidence="3 4">
    <name type="scientific">Caballeronia glathei</name>
    <dbReference type="NCBI Taxonomy" id="60547"/>
    <lineage>
        <taxon>Bacteria</taxon>
        <taxon>Pseudomonadati</taxon>
        <taxon>Pseudomonadota</taxon>
        <taxon>Betaproteobacteria</taxon>
        <taxon>Burkholderiales</taxon>
        <taxon>Burkholderiaceae</taxon>
        <taxon>Caballeronia</taxon>
    </lineage>
</organism>
<reference evidence="3 4" key="1">
    <citation type="submission" date="2014-03" db="EMBL/GenBank/DDBJ databases">
        <title>Draft Genome Sequences of Four Burkholderia Strains.</title>
        <authorList>
            <person name="Liu X.Y."/>
            <person name="Li C.X."/>
            <person name="Xu J.H."/>
        </authorList>
    </citation>
    <scope>NUCLEOTIDE SEQUENCE [LARGE SCALE GENOMIC DNA]</scope>
    <source>
        <strain evidence="3 4">DSM 50014</strain>
    </source>
</reference>
<evidence type="ECO:0000313" key="3">
    <source>
        <dbReference type="EMBL" id="KDR37874.1"/>
    </source>
</evidence>